<protein>
    <submittedName>
        <fullName evidence="2">Uncharacterized protein</fullName>
    </submittedName>
</protein>
<reference evidence="2" key="1">
    <citation type="submission" date="2022-08" db="EMBL/GenBank/DDBJ databases">
        <title>Genomic Encyclopedia of Type Strains, Phase V (KMG-V): Genome sequencing to study the core and pangenomes of soil and plant-associated prokaryotes.</title>
        <authorList>
            <person name="Whitman W."/>
        </authorList>
    </citation>
    <scope>NUCLEOTIDE SEQUENCE</scope>
    <source>
        <strain evidence="2">SP3049</strain>
    </source>
</reference>
<evidence type="ECO:0000313" key="2">
    <source>
        <dbReference type="EMBL" id="MCS3709918.1"/>
    </source>
</evidence>
<gene>
    <name evidence="2" type="ORF">GGP61_001522</name>
</gene>
<dbReference type="AlphaFoldDB" id="A0A9X2TJL5"/>
<accession>A0A9X2TJL5</accession>
<feature type="region of interest" description="Disordered" evidence="1">
    <location>
        <begin position="1"/>
        <end position="42"/>
    </location>
</feature>
<feature type="region of interest" description="Disordered" evidence="1">
    <location>
        <begin position="143"/>
        <end position="165"/>
    </location>
</feature>
<feature type="compositionally biased region" description="Basic and acidic residues" evidence="1">
    <location>
        <begin position="33"/>
        <end position="42"/>
    </location>
</feature>
<dbReference type="EMBL" id="JANUAE010000004">
    <property type="protein sequence ID" value="MCS3709918.1"/>
    <property type="molecule type" value="Genomic_DNA"/>
</dbReference>
<evidence type="ECO:0000256" key="1">
    <source>
        <dbReference type="SAM" id="MobiDB-lite"/>
    </source>
</evidence>
<evidence type="ECO:0000313" key="3">
    <source>
        <dbReference type="Proteomes" id="UP001155057"/>
    </source>
</evidence>
<name>A0A9X2TJL5_9BACT</name>
<sequence length="165" mass="18651">MAKKEDSSTEDLAISTYPKEEKVPDEALTDYFPDPHRDRPHDGETIRRLRELGVAVIRASYTGGHDEAFYHLEGLFDEDGRRVEEDEDVASFLERVHRFCGPEQIAVDEAHGGTFTGAGIGQEYGGTVEMRLDTLETREISSYSERRVQESNESAAWESGRSTMY</sequence>
<comment type="caution">
    <text evidence="2">The sequence shown here is derived from an EMBL/GenBank/DDBJ whole genome shotgun (WGS) entry which is preliminary data.</text>
</comment>
<dbReference type="Proteomes" id="UP001155057">
    <property type="component" value="Unassembled WGS sequence"/>
</dbReference>
<proteinExistence type="predicted"/>
<organism evidence="2 3">
    <name type="scientific">Salinibacter ruber</name>
    <dbReference type="NCBI Taxonomy" id="146919"/>
    <lineage>
        <taxon>Bacteria</taxon>
        <taxon>Pseudomonadati</taxon>
        <taxon>Rhodothermota</taxon>
        <taxon>Rhodothermia</taxon>
        <taxon>Rhodothermales</taxon>
        <taxon>Salinibacteraceae</taxon>
        <taxon>Salinibacter</taxon>
    </lineage>
</organism>
<dbReference type="RefSeq" id="WP_259123884.1">
    <property type="nucleotide sequence ID" value="NZ_JANTZO010000005.1"/>
</dbReference>